<feature type="domain" description="Pyridoxamine 5'-phosphate oxidase N-terminal" evidence="1">
    <location>
        <begin position="31"/>
        <end position="116"/>
    </location>
</feature>
<name>A0A1G7LUI5_9SPHI</name>
<proteinExistence type="predicted"/>
<reference evidence="2 3" key="1">
    <citation type="submission" date="2016-10" db="EMBL/GenBank/DDBJ databases">
        <authorList>
            <person name="de Groot N.N."/>
        </authorList>
    </citation>
    <scope>NUCLEOTIDE SEQUENCE [LARGE SCALE GENOMIC DNA]</scope>
    <source>
        <strain evidence="2 3">47C3B</strain>
    </source>
</reference>
<evidence type="ECO:0000313" key="2">
    <source>
        <dbReference type="EMBL" id="SDF53071.1"/>
    </source>
</evidence>
<dbReference type="Gene3D" id="2.30.110.10">
    <property type="entry name" value="Electron Transport, Fmn-binding Protein, Chain A"/>
    <property type="match status" value="1"/>
</dbReference>
<dbReference type="RefSeq" id="WP_091156124.1">
    <property type="nucleotide sequence ID" value="NZ_FNAI01000019.1"/>
</dbReference>
<protein>
    <submittedName>
        <fullName evidence="2">Pyridoxamine 5'-phosphate oxidase</fullName>
    </submittedName>
</protein>
<gene>
    <name evidence="2" type="ORF">SAMN05216464_119109</name>
</gene>
<dbReference type="SUPFAM" id="SSF50475">
    <property type="entry name" value="FMN-binding split barrel"/>
    <property type="match status" value="1"/>
</dbReference>
<evidence type="ECO:0000259" key="1">
    <source>
        <dbReference type="Pfam" id="PF01243"/>
    </source>
</evidence>
<dbReference type="InterPro" id="IPR012349">
    <property type="entry name" value="Split_barrel_FMN-bd"/>
</dbReference>
<dbReference type="AlphaFoldDB" id="A0A1G7LUI5"/>
<dbReference type="Proteomes" id="UP000199072">
    <property type="component" value="Unassembled WGS sequence"/>
</dbReference>
<dbReference type="EMBL" id="FNAI01000019">
    <property type="protein sequence ID" value="SDF53071.1"/>
    <property type="molecule type" value="Genomic_DNA"/>
</dbReference>
<accession>A0A1G7LUI5</accession>
<dbReference type="InterPro" id="IPR011576">
    <property type="entry name" value="Pyridox_Oxase_N"/>
</dbReference>
<dbReference type="Pfam" id="PF01243">
    <property type="entry name" value="PNPOx_N"/>
    <property type="match status" value="1"/>
</dbReference>
<sequence>MSHKDVLFTKIVSESWEKLKKSSLQNHSTCRNMLISSYGKDSICASTVVLRAVDEATKKIFFYTDLRSEKTENLRRDGRITTLFYDDADKIQLILKGDATIHNQDELTELHWNALNDNGKTAYMAQPGPSSKIGGPVNGLEYINPENMFDALIKGYQNFAIVSISVNFLEWLKLSRDGNRRACFNLINNNWEGQWLVP</sequence>
<evidence type="ECO:0000313" key="3">
    <source>
        <dbReference type="Proteomes" id="UP000199072"/>
    </source>
</evidence>
<dbReference type="STRING" id="1391627.SAMN05216464_119109"/>
<dbReference type="OrthoDB" id="1493996at2"/>
<organism evidence="2 3">
    <name type="scientific">Mucilaginibacter pineti</name>
    <dbReference type="NCBI Taxonomy" id="1391627"/>
    <lineage>
        <taxon>Bacteria</taxon>
        <taxon>Pseudomonadati</taxon>
        <taxon>Bacteroidota</taxon>
        <taxon>Sphingobacteriia</taxon>
        <taxon>Sphingobacteriales</taxon>
        <taxon>Sphingobacteriaceae</taxon>
        <taxon>Mucilaginibacter</taxon>
    </lineage>
</organism>
<keyword evidence="3" id="KW-1185">Reference proteome</keyword>